<organism evidence="2 3">
    <name type="scientific">Ficus carica</name>
    <name type="common">Common fig</name>
    <dbReference type="NCBI Taxonomy" id="3494"/>
    <lineage>
        <taxon>Eukaryota</taxon>
        <taxon>Viridiplantae</taxon>
        <taxon>Streptophyta</taxon>
        <taxon>Embryophyta</taxon>
        <taxon>Tracheophyta</taxon>
        <taxon>Spermatophyta</taxon>
        <taxon>Magnoliopsida</taxon>
        <taxon>eudicotyledons</taxon>
        <taxon>Gunneridae</taxon>
        <taxon>Pentapetalae</taxon>
        <taxon>rosids</taxon>
        <taxon>fabids</taxon>
        <taxon>Rosales</taxon>
        <taxon>Moraceae</taxon>
        <taxon>Ficeae</taxon>
        <taxon>Ficus</taxon>
    </lineage>
</organism>
<reference evidence="2" key="1">
    <citation type="submission" date="2023-07" db="EMBL/GenBank/DDBJ databases">
        <title>draft genome sequence of fig (Ficus carica).</title>
        <authorList>
            <person name="Takahashi T."/>
            <person name="Nishimura K."/>
        </authorList>
    </citation>
    <scope>NUCLEOTIDE SEQUENCE</scope>
</reference>
<accession>A0AA88A2R6</accession>
<name>A0AA88A2R6_FICCA</name>
<dbReference type="EMBL" id="BTGU01000028">
    <property type="protein sequence ID" value="GMN48494.1"/>
    <property type="molecule type" value="Genomic_DNA"/>
</dbReference>
<evidence type="ECO:0000313" key="3">
    <source>
        <dbReference type="Proteomes" id="UP001187192"/>
    </source>
</evidence>
<proteinExistence type="predicted"/>
<evidence type="ECO:0000313" key="2">
    <source>
        <dbReference type="EMBL" id="GMN48494.1"/>
    </source>
</evidence>
<feature type="region of interest" description="Disordered" evidence="1">
    <location>
        <begin position="43"/>
        <end position="78"/>
    </location>
</feature>
<dbReference type="AlphaFoldDB" id="A0AA88A2R6"/>
<sequence length="106" mass="11894">MIISKQYKKFSKQKRHPTAVPQPTTPLHWQALQVAGHRCNDHHPYPHSAAAFRSISSPPRTREDPHRRITNSSGFSSSWVATHGCRGCKSLDPWLEGSLRTKGRGG</sequence>
<gene>
    <name evidence="2" type="ORF">TIFTF001_017671</name>
</gene>
<dbReference type="Proteomes" id="UP001187192">
    <property type="component" value="Unassembled WGS sequence"/>
</dbReference>
<protein>
    <submittedName>
        <fullName evidence="2">Uncharacterized protein</fullName>
    </submittedName>
</protein>
<keyword evidence="3" id="KW-1185">Reference proteome</keyword>
<feature type="region of interest" description="Disordered" evidence="1">
    <location>
        <begin position="1"/>
        <end position="24"/>
    </location>
</feature>
<feature type="compositionally biased region" description="Basic residues" evidence="1">
    <location>
        <begin position="1"/>
        <end position="17"/>
    </location>
</feature>
<evidence type="ECO:0000256" key="1">
    <source>
        <dbReference type="SAM" id="MobiDB-lite"/>
    </source>
</evidence>
<comment type="caution">
    <text evidence="2">The sequence shown here is derived from an EMBL/GenBank/DDBJ whole genome shotgun (WGS) entry which is preliminary data.</text>
</comment>